<reference evidence="1 2" key="1">
    <citation type="submission" date="2017-02" db="EMBL/GenBank/DDBJ databases">
        <title>Arcobacter lacus sp. nov., a new species isolated from reclaimed water.</title>
        <authorList>
            <person name="Figueras M.J."/>
            <person name="Perez-Cataluna A."/>
            <person name="Salas-Masso N."/>
        </authorList>
    </citation>
    <scope>NUCLEOTIDE SEQUENCE [LARGE SCALE GENOMIC DNA]</scope>
    <source>
        <strain evidence="1 2">RW43-9</strain>
    </source>
</reference>
<protein>
    <submittedName>
        <fullName evidence="1">Uncharacterized protein</fullName>
    </submittedName>
</protein>
<sequence>MLNILNISPFRAFVSFLNILFLDKIFDISKLNTFSKYSLFWNKKKEYFHKCIGIIIQFLNKKRKIYE</sequence>
<proteinExistence type="predicted"/>
<comment type="caution">
    <text evidence="1">The sequence shown here is derived from an EMBL/GenBank/DDBJ whole genome shotgun (WGS) entry which is preliminary data.</text>
</comment>
<name>A0ABX5JHK9_9BACT</name>
<keyword evidence="2" id="KW-1185">Reference proteome</keyword>
<dbReference type="Proteomes" id="UP000251311">
    <property type="component" value="Unassembled WGS sequence"/>
</dbReference>
<evidence type="ECO:0000313" key="2">
    <source>
        <dbReference type="Proteomes" id="UP000251311"/>
    </source>
</evidence>
<organism evidence="1 2">
    <name type="scientific">Arcobacter lacus</name>
    <dbReference type="NCBI Taxonomy" id="1912876"/>
    <lineage>
        <taxon>Bacteria</taxon>
        <taxon>Pseudomonadati</taxon>
        <taxon>Campylobacterota</taxon>
        <taxon>Epsilonproteobacteria</taxon>
        <taxon>Campylobacterales</taxon>
        <taxon>Arcobacteraceae</taxon>
        <taxon>Arcobacter</taxon>
    </lineage>
</organism>
<gene>
    <name evidence="1" type="ORF">B0175_04975</name>
</gene>
<evidence type="ECO:0000313" key="1">
    <source>
        <dbReference type="EMBL" id="PUE66891.1"/>
    </source>
</evidence>
<accession>A0ABX5JHK9</accession>
<dbReference type="EMBL" id="MUXF01000007">
    <property type="protein sequence ID" value="PUE66891.1"/>
    <property type="molecule type" value="Genomic_DNA"/>
</dbReference>